<keyword evidence="5 13" id="KW-0812">Transmembrane</keyword>
<evidence type="ECO:0000256" key="10">
    <source>
        <dbReference type="ARBA" id="ARBA00034269"/>
    </source>
</evidence>
<dbReference type="PANTHER" id="PTHR46494:SF1">
    <property type="entry name" value="CORA FAMILY METAL ION TRANSPORTER (EUROFUNG)"/>
    <property type="match status" value="1"/>
</dbReference>
<dbReference type="AlphaFoldDB" id="A0AAU7W743"/>
<dbReference type="GO" id="GO:0015095">
    <property type="term" value="F:magnesium ion transmembrane transporter activity"/>
    <property type="evidence" value="ECO:0007669"/>
    <property type="project" value="TreeGrafter"/>
</dbReference>
<dbReference type="InterPro" id="IPR045861">
    <property type="entry name" value="CorA_cytoplasmic_dom"/>
</dbReference>
<sequence>MHARVLELDRGEVTELDGDPDPSDLPPPPKGSRHGTTWYCLVDPDEEVLARLGEQLDLHPLAVEDVSVGRQQPKVQRFGAHIFVVAWDLLPGDDQRMVVGEVFFFIGSGWLVTVQHAHGQEVTDLCSVMETHGRDLGEGPVAATAVLLRDIVSRYTAAAADVETELERLEGEVFDPDTTDDVARILLVRQNIGRLERAVASLSAALEASLGHFEELALDREKLGPYLRDLIDDIAGTTVLATDQARALEAIVSSHESNVAMRQNQDMRTISAFAALLAIPTLIAGVYGMNFKNLPLVQWQWGWLVVTALIVAIDLAVYWRFKHRHWF</sequence>
<accession>A0AAU7W743</accession>
<evidence type="ECO:0000256" key="11">
    <source>
        <dbReference type="ARBA" id="ARBA00045497"/>
    </source>
</evidence>
<dbReference type="GO" id="GO:0000287">
    <property type="term" value="F:magnesium ion binding"/>
    <property type="evidence" value="ECO:0007669"/>
    <property type="project" value="TreeGrafter"/>
</dbReference>
<keyword evidence="6" id="KW-0460">Magnesium</keyword>
<evidence type="ECO:0000256" key="9">
    <source>
        <dbReference type="ARBA" id="ARBA00023136"/>
    </source>
</evidence>
<dbReference type="Pfam" id="PF01544">
    <property type="entry name" value="CorA"/>
    <property type="match status" value="1"/>
</dbReference>
<evidence type="ECO:0000313" key="14">
    <source>
        <dbReference type="EMBL" id="XBX82286.1"/>
    </source>
</evidence>
<evidence type="ECO:0000256" key="1">
    <source>
        <dbReference type="ARBA" id="ARBA00004651"/>
    </source>
</evidence>
<reference evidence="14" key="1">
    <citation type="submission" date="2024-05" db="EMBL/GenBank/DDBJ databases">
        <authorList>
            <person name="Yu L."/>
        </authorList>
    </citation>
    <scope>NUCLEOTIDE SEQUENCE</scope>
    <source>
        <strain evidence="14">G08B096</strain>
    </source>
</reference>
<dbReference type="GO" id="GO:0015087">
    <property type="term" value="F:cobalt ion transmembrane transporter activity"/>
    <property type="evidence" value="ECO:0007669"/>
    <property type="project" value="TreeGrafter"/>
</dbReference>
<dbReference type="InterPro" id="IPR045863">
    <property type="entry name" value="CorA_TM1_TM2"/>
</dbReference>
<evidence type="ECO:0000256" key="4">
    <source>
        <dbReference type="ARBA" id="ARBA00022475"/>
    </source>
</evidence>
<dbReference type="InterPro" id="IPR002523">
    <property type="entry name" value="MgTranspt_CorA/ZnTranspt_ZntB"/>
</dbReference>
<dbReference type="EMBL" id="CP158374">
    <property type="protein sequence ID" value="XBX82286.1"/>
    <property type="molecule type" value="Genomic_DNA"/>
</dbReference>
<comment type="catalytic activity">
    <reaction evidence="10">
        <text>Mg(2+)(in) = Mg(2+)(out)</text>
        <dbReference type="Rhea" id="RHEA:29827"/>
        <dbReference type="ChEBI" id="CHEBI:18420"/>
    </reaction>
</comment>
<evidence type="ECO:0000256" key="12">
    <source>
        <dbReference type="SAM" id="MobiDB-lite"/>
    </source>
</evidence>
<feature type="transmembrane region" description="Helical" evidence="13">
    <location>
        <begin position="301"/>
        <end position="321"/>
    </location>
</feature>
<gene>
    <name evidence="14" type="ORF">ABIQ69_16995</name>
</gene>
<dbReference type="FunFam" id="1.20.58.340:FF:000004">
    <property type="entry name" value="Magnesium transport protein CorA"/>
    <property type="match status" value="1"/>
</dbReference>
<organism evidence="14">
    <name type="scientific">Agromyces sp. G08B096</name>
    <dbReference type="NCBI Taxonomy" id="3156399"/>
    <lineage>
        <taxon>Bacteria</taxon>
        <taxon>Bacillati</taxon>
        <taxon>Actinomycetota</taxon>
        <taxon>Actinomycetes</taxon>
        <taxon>Micrococcales</taxon>
        <taxon>Microbacteriaceae</taxon>
        <taxon>Agromyces</taxon>
    </lineage>
</organism>
<evidence type="ECO:0000256" key="6">
    <source>
        <dbReference type="ARBA" id="ARBA00022842"/>
    </source>
</evidence>
<keyword evidence="3" id="KW-0813">Transport</keyword>
<dbReference type="GO" id="GO:0005886">
    <property type="term" value="C:plasma membrane"/>
    <property type="evidence" value="ECO:0007669"/>
    <property type="project" value="UniProtKB-SubCell"/>
</dbReference>
<comment type="subcellular location">
    <subcellularLocation>
        <location evidence="1">Cell membrane</location>
        <topology evidence="1">Multi-pass membrane protein</topology>
    </subcellularLocation>
</comment>
<dbReference type="Gene3D" id="1.20.58.340">
    <property type="entry name" value="Magnesium transport protein CorA, transmembrane region"/>
    <property type="match status" value="2"/>
</dbReference>
<dbReference type="Gene3D" id="3.30.460.20">
    <property type="entry name" value="CorA soluble domain-like"/>
    <property type="match status" value="1"/>
</dbReference>
<evidence type="ECO:0000256" key="8">
    <source>
        <dbReference type="ARBA" id="ARBA00023065"/>
    </source>
</evidence>
<keyword evidence="7 13" id="KW-1133">Transmembrane helix</keyword>
<keyword evidence="8" id="KW-0406">Ion transport</keyword>
<comment type="function">
    <text evidence="11">Mediates influx of magnesium ions. Alternates between open and closed states. Activated by low cytoplasmic Mg(2+) levels. Inactive when cytoplasmic Mg(2+) levels are high.</text>
</comment>
<name>A0AAU7W743_9MICO</name>
<dbReference type="RefSeq" id="WP_350348307.1">
    <property type="nucleotide sequence ID" value="NZ_CP158374.1"/>
</dbReference>
<evidence type="ECO:0000256" key="5">
    <source>
        <dbReference type="ARBA" id="ARBA00022692"/>
    </source>
</evidence>
<feature type="region of interest" description="Disordered" evidence="12">
    <location>
        <begin position="8"/>
        <end position="34"/>
    </location>
</feature>
<dbReference type="GO" id="GO:0050897">
    <property type="term" value="F:cobalt ion binding"/>
    <property type="evidence" value="ECO:0007669"/>
    <property type="project" value="TreeGrafter"/>
</dbReference>
<dbReference type="SUPFAM" id="SSF144083">
    <property type="entry name" value="Magnesium transport protein CorA, transmembrane region"/>
    <property type="match status" value="1"/>
</dbReference>
<dbReference type="SUPFAM" id="SSF143865">
    <property type="entry name" value="CorA soluble domain-like"/>
    <property type="match status" value="1"/>
</dbReference>
<evidence type="ECO:0000256" key="2">
    <source>
        <dbReference type="ARBA" id="ARBA00009765"/>
    </source>
</evidence>
<evidence type="ECO:0000256" key="3">
    <source>
        <dbReference type="ARBA" id="ARBA00022448"/>
    </source>
</evidence>
<keyword evidence="9 13" id="KW-0472">Membrane</keyword>
<keyword evidence="4" id="KW-1003">Cell membrane</keyword>
<evidence type="ECO:0000256" key="7">
    <source>
        <dbReference type="ARBA" id="ARBA00022989"/>
    </source>
</evidence>
<dbReference type="PANTHER" id="PTHR46494">
    <property type="entry name" value="CORA FAMILY METAL ION TRANSPORTER (EUROFUNG)"/>
    <property type="match status" value="1"/>
</dbReference>
<protein>
    <submittedName>
        <fullName evidence="14">CorA family divalent cation transporter</fullName>
    </submittedName>
</protein>
<feature type="transmembrane region" description="Helical" evidence="13">
    <location>
        <begin position="270"/>
        <end position="289"/>
    </location>
</feature>
<proteinExistence type="inferred from homology"/>
<comment type="similarity">
    <text evidence="2">Belongs to the CorA metal ion transporter (MIT) (TC 1.A.35) family.</text>
</comment>
<evidence type="ECO:0000256" key="13">
    <source>
        <dbReference type="SAM" id="Phobius"/>
    </source>
</evidence>